<evidence type="ECO:0000256" key="10">
    <source>
        <dbReference type="RuleBase" id="RU000488"/>
    </source>
</evidence>
<keyword evidence="7" id="KW-0496">Mitochondrion</keyword>
<keyword evidence="6 11" id="KW-1133">Transmembrane helix</keyword>
<dbReference type="InterPro" id="IPR018108">
    <property type="entry name" value="MCP_transmembrane"/>
</dbReference>
<evidence type="ECO:0000313" key="12">
    <source>
        <dbReference type="EMBL" id="PWN32302.1"/>
    </source>
</evidence>
<dbReference type="SUPFAM" id="SSF103506">
    <property type="entry name" value="Mitochondrial carrier"/>
    <property type="match status" value="1"/>
</dbReference>
<dbReference type="InterPro" id="IPR050567">
    <property type="entry name" value="Mitochondrial_Carrier"/>
</dbReference>
<dbReference type="Proteomes" id="UP000245771">
    <property type="component" value="Unassembled WGS sequence"/>
</dbReference>
<evidence type="ECO:0000313" key="13">
    <source>
        <dbReference type="Proteomes" id="UP000245771"/>
    </source>
</evidence>
<organism evidence="12 13">
    <name type="scientific">Meira miltonrushii</name>
    <dbReference type="NCBI Taxonomy" id="1280837"/>
    <lineage>
        <taxon>Eukaryota</taxon>
        <taxon>Fungi</taxon>
        <taxon>Dikarya</taxon>
        <taxon>Basidiomycota</taxon>
        <taxon>Ustilaginomycotina</taxon>
        <taxon>Exobasidiomycetes</taxon>
        <taxon>Exobasidiales</taxon>
        <taxon>Brachybasidiaceae</taxon>
        <taxon>Meira</taxon>
    </lineage>
</organism>
<dbReference type="Gene3D" id="1.50.40.10">
    <property type="entry name" value="Mitochondrial carrier domain"/>
    <property type="match status" value="2"/>
</dbReference>
<keyword evidence="13" id="KW-1185">Reference proteome</keyword>
<evidence type="ECO:0000256" key="9">
    <source>
        <dbReference type="PROSITE-ProRule" id="PRU00282"/>
    </source>
</evidence>
<dbReference type="EMBL" id="KZ819606">
    <property type="protein sequence ID" value="PWN32302.1"/>
    <property type="molecule type" value="Genomic_DNA"/>
</dbReference>
<feature type="repeat" description="Solcar" evidence="9">
    <location>
        <begin position="131"/>
        <end position="218"/>
    </location>
</feature>
<evidence type="ECO:0000256" key="3">
    <source>
        <dbReference type="ARBA" id="ARBA00022448"/>
    </source>
</evidence>
<keyword evidence="8 9" id="KW-0472">Membrane</keyword>
<name>A0A316V4B9_9BASI</name>
<evidence type="ECO:0000256" key="7">
    <source>
        <dbReference type="ARBA" id="ARBA00023128"/>
    </source>
</evidence>
<comment type="subcellular location">
    <subcellularLocation>
        <location evidence="1">Mitochondrion membrane</location>
        <topology evidence="1">Multi-pass membrane protein</topology>
    </subcellularLocation>
</comment>
<dbReference type="PANTHER" id="PTHR45624">
    <property type="entry name" value="MITOCHONDRIAL BASIC AMINO ACIDS TRANSPORTER-RELATED"/>
    <property type="match status" value="1"/>
</dbReference>
<dbReference type="GO" id="GO:0031966">
    <property type="term" value="C:mitochondrial membrane"/>
    <property type="evidence" value="ECO:0007669"/>
    <property type="project" value="UniProtKB-SubCell"/>
</dbReference>
<reference evidence="12 13" key="1">
    <citation type="journal article" date="2018" name="Mol. Biol. Evol.">
        <title>Broad Genomic Sampling Reveals a Smut Pathogenic Ancestry of the Fungal Clade Ustilaginomycotina.</title>
        <authorList>
            <person name="Kijpornyongpan T."/>
            <person name="Mondo S.J."/>
            <person name="Barry K."/>
            <person name="Sandor L."/>
            <person name="Lee J."/>
            <person name="Lipzen A."/>
            <person name="Pangilinan J."/>
            <person name="LaButti K."/>
            <person name="Hainaut M."/>
            <person name="Henrissat B."/>
            <person name="Grigoriev I.V."/>
            <person name="Spatafora J.W."/>
            <person name="Aime M.C."/>
        </authorList>
    </citation>
    <scope>NUCLEOTIDE SEQUENCE [LARGE SCALE GENOMIC DNA]</scope>
    <source>
        <strain evidence="12 13">MCA 3882</strain>
    </source>
</reference>
<protein>
    <submittedName>
        <fullName evidence="12">Mitochondrial carrier</fullName>
    </submittedName>
</protein>
<comment type="similarity">
    <text evidence="2 10">Belongs to the mitochondrial carrier (TC 2.A.29) family.</text>
</comment>
<feature type="repeat" description="Solcar" evidence="9">
    <location>
        <begin position="14"/>
        <end position="124"/>
    </location>
</feature>
<keyword evidence="3 10" id="KW-0813">Transport</keyword>
<dbReference type="GeneID" id="37021764"/>
<dbReference type="OrthoDB" id="14252at2759"/>
<evidence type="ECO:0000256" key="4">
    <source>
        <dbReference type="ARBA" id="ARBA00022692"/>
    </source>
</evidence>
<evidence type="ECO:0000256" key="1">
    <source>
        <dbReference type="ARBA" id="ARBA00004225"/>
    </source>
</evidence>
<gene>
    <name evidence="12" type="ORF">FA14DRAFT_165880</name>
</gene>
<evidence type="ECO:0000256" key="8">
    <source>
        <dbReference type="ARBA" id="ARBA00023136"/>
    </source>
</evidence>
<accession>A0A316V4B9</accession>
<dbReference type="GO" id="GO:0022857">
    <property type="term" value="F:transmembrane transporter activity"/>
    <property type="evidence" value="ECO:0007669"/>
    <property type="project" value="TreeGrafter"/>
</dbReference>
<dbReference type="InterPro" id="IPR023395">
    <property type="entry name" value="MCP_dom_sf"/>
</dbReference>
<dbReference type="PANTHER" id="PTHR45624:SF10">
    <property type="entry name" value="SLC (SOLUTE CARRIER) HOMOLOG"/>
    <property type="match status" value="1"/>
</dbReference>
<evidence type="ECO:0000256" key="6">
    <source>
        <dbReference type="ARBA" id="ARBA00022989"/>
    </source>
</evidence>
<keyword evidence="5" id="KW-0677">Repeat</keyword>
<dbReference type="InParanoid" id="A0A316V4B9"/>
<feature type="transmembrane region" description="Helical" evidence="11">
    <location>
        <begin position="136"/>
        <end position="157"/>
    </location>
</feature>
<dbReference type="AlphaFoldDB" id="A0A316V4B9"/>
<feature type="repeat" description="Solcar" evidence="9">
    <location>
        <begin position="230"/>
        <end position="315"/>
    </location>
</feature>
<evidence type="ECO:0000256" key="2">
    <source>
        <dbReference type="ARBA" id="ARBA00006375"/>
    </source>
</evidence>
<proteinExistence type="inferred from homology"/>
<dbReference type="RefSeq" id="XP_025352604.1">
    <property type="nucleotide sequence ID" value="XM_025499983.1"/>
</dbReference>
<dbReference type="PROSITE" id="PS50920">
    <property type="entry name" value="SOLCAR"/>
    <property type="match status" value="3"/>
</dbReference>
<evidence type="ECO:0000256" key="11">
    <source>
        <dbReference type="SAM" id="Phobius"/>
    </source>
</evidence>
<feature type="transmembrane region" description="Helical" evidence="11">
    <location>
        <begin position="105"/>
        <end position="124"/>
    </location>
</feature>
<evidence type="ECO:0000256" key="5">
    <source>
        <dbReference type="ARBA" id="ARBA00022737"/>
    </source>
</evidence>
<sequence length="321" mass="34557">MEEPNITNKPLLEPSPLVDFIAGTVGGIASLAAGHPFDTIKTRLQAQSHSSIVPIQQNVAISASSGTPLLQQTLPRYSSAFDALRRIVAEERFVGLYKGITSPMLGVAAMNASVFGVYGLALRVLGNDDQAKLTNIFLAGCASGVVSALITSPIELIKIRQQLSYNSTNQRQPSTLQVIRDIWRKRGVRGLYRGLGTTSIRDLGYGPYFLSYEVFNRTFASFHHEGIDQLSNAEMAISGGLAGVVGWLSTFAIDVIKTRVQATDTRSGNAFMFAARQTYAEGGLNAFFAGVGPTVLRAIPANAVLFLAFEYTKSSLIKFGL</sequence>
<dbReference type="Pfam" id="PF00153">
    <property type="entry name" value="Mito_carr"/>
    <property type="match status" value="3"/>
</dbReference>
<keyword evidence="4 9" id="KW-0812">Transmembrane</keyword>